<organism evidence="1 2">
    <name type="scientific">Cyanophage Syn2</name>
    <dbReference type="NCBI Taxonomy" id="536473"/>
    <lineage>
        <taxon>Viruses</taxon>
        <taxon>Duplodnaviria</taxon>
        <taxon>Heunggongvirae</taxon>
        <taxon>Uroviricota</taxon>
        <taxon>Caudoviricetes</taxon>
        <taxon>Pantevenvirales</taxon>
        <taxon>Kyanoviridae</taxon>
        <taxon>Pontusvirus</taxon>
        <taxon>Pontusvirus syn19</taxon>
    </lineage>
</organism>
<sequence length="56" mass="6389">MLNAVQTLNNVEVLDSMYNEEFDIEWDEHDMVQAPEDDWIASVLGEESEVIDGISC</sequence>
<reference evidence="1 2" key="1">
    <citation type="submission" date="2010-11" db="EMBL/GenBank/DDBJ databases">
        <title>The Genome Sequence of Cyanophage Syn2.</title>
        <authorList>
            <consortium name="The Broad Institute Genome Sequencing Platform"/>
            <person name="Henn M.R."/>
            <person name="Sullivan M.S."/>
            <person name="Osburne M.S."/>
            <person name="Levin J."/>
            <person name="Malboeuf C."/>
            <person name="Casali M."/>
            <person name="Russ C."/>
            <person name="Lennon N."/>
            <person name="Chapman S.B."/>
            <person name="Erlich R."/>
            <person name="Young S.K."/>
            <person name="Yandava C."/>
            <person name="Zeng Q."/>
            <person name="Alvarado L."/>
            <person name="Anderson S."/>
            <person name="Berlin A."/>
            <person name="Chen Z."/>
            <person name="Freedman E."/>
            <person name="Gellesch M."/>
            <person name="Goldberg J."/>
            <person name="Green L."/>
            <person name="Griggs A."/>
            <person name="Gujja S."/>
            <person name="Heilman E.R."/>
            <person name="Heiman D."/>
            <person name="Hollinger A."/>
            <person name="Howarth C."/>
            <person name="Larson L."/>
            <person name="Mehta T."/>
            <person name="Pearson M."/>
            <person name="Roberts A."/>
            <person name="Ryan E."/>
            <person name="Saif S."/>
            <person name="Shea T."/>
            <person name="Shenoy N."/>
            <person name="Sisk P."/>
            <person name="Stolte C."/>
            <person name="Sykes S."/>
            <person name="White J."/>
            <person name="Yu Q."/>
            <person name="Coleman M.L."/>
            <person name="Huang K.H."/>
            <person name="Weigele P.R."/>
            <person name="DeFrancesco A.S."/>
            <person name="Kern S.E."/>
            <person name="Thompson L.R."/>
            <person name="Fu R."/>
            <person name="Hombeck B."/>
            <person name="Chisholm S.W."/>
            <person name="Haas B."/>
            <person name="Nusbaum C."/>
            <person name="Birren B."/>
        </authorList>
    </citation>
    <scope>NUCLEOTIDE SEQUENCE [LARGE SCALE GENOMIC DNA]</scope>
    <source>
        <strain evidence="1 2">Syn2</strain>
    </source>
</reference>
<proteinExistence type="predicted"/>
<evidence type="ECO:0000313" key="2">
    <source>
        <dbReference type="Proteomes" id="UP000225831"/>
    </source>
</evidence>
<gene>
    <name evidence="1" type="ORF">CPTG_00175</name>
</gene>
<evidence type="ECO:0000313" key="1">
    <source>
        <dbReference type="EMBL" id="AGH56466.1"/>
    </source>
</evidence>
<name>M4SP07_9CAUD</name>
<accession>M4SP07</accession>
<dbReference type="Proteomes" id="UP000225831">
    <property type="component" value="Segment"/>
</dbReference>
<dbReference type="EMBL" id="HQ634190">
    <property type="protein sequence ID" value="AGH56466.1"/>
    <property type="molecule type" value="Genomic_DNA"/>
</dbReference>
<protein>
    <submittedName>
        <fullName evidence="1">Uncharacterized protein</fullName>
    </submittedName>
</protein>